<keyword evidence="3" id="KW-1185">Reference proteome</keyword>
<feature type="region of interest" description="Disordered" evidence="1">
    <location>
        <begin position="116"/>
        <end position="147"/>
    </location>
</feature>
<name>A0A9Q3JGJ8_9BASI</name>
<protein>
    <submittedName>
        <fullName evidence="2">Uncharacterized protein</fullName>
    </submittedName>
</protein>
<evidence type="ECO:0000313" key="3">
    <source>
        <dbReference type="Proteomes" id="UP000765509"/>
    </source>
</evidence>
<dbReference type="AlphaFoldDB" id="A0A9Q3JGJ8"/>
<evidence type="ECO:0000313" key="2">
    <source>
        <dbReference type="EMBL" id="MBW0562838.1"/>
    </source>
</evidence>
<evidence type="ECO:0000256" key="1">
    <source>
        <dbReference type="SAM" id="MobiDB-lite"/>
    </source>
</evidence>
<dbReference type="Proteomes" id="UP000765509">
    <property type="component" value="Unassembled WGS sequence"/>
</dbReference>
<comment type="caution">
    <text evidence="2">The sequence shown here is derived from an EMBL/GenBank/DDBJ whole genome shotgun (WGS) entry which is preliminary data.</text>
</comment>
<proteinExistence type="predicted"/>
<sequence>MKHMSTITHNLSIMMTDSLSFNNYTPYRQHRKRTNQSEAWTDKAHHQKDIITETNQDTWPRSNEKLITNTVSEGTIDSNTEINSLDDTASIHTSNRFNLYHNINKSDSCTRSQKHESIAENNATSKVLNEKDSNINSSRKTKAYTKK</sequence>
<gene>
    <name evidence="2" type="ORF">O181_102553</name>
</gene>
<organism evidence="2 3">
    <name type="scientific">Austropuccinia psidii MF-1</name>
    <dbReference type="NCBI Taxonomy" id="1389203"/>
    <lineage>
        <taxon>Eukaryota</taxon>
        <taxon>Fungi</taxon>
        <taxon>Dikarya</taxon>
        <taxon>Basidiomycota</taxon>
        <taxon>Pucciniomycotina</taxon>
        <taxon>Pucciniomycetes</taxon>
        <taxon>Pucciniales</taxon>
        <taxon>Sphaerophragmiaceae</taxon>
        <taxon>Austropuccinia</taxon>
    </lineage>
</organism>
<reference evidence="2" key="1">
    <citation type="submission" date="2021-03" db="EMBL/GenBank/DDBJ databases">
        <title>Draft genome sequence of rust myrtle Austropuccinia psidii MF-1, a brazilian biotype.</title>
        <authorList>
            <person name="Quecine M.C."/>
            <person name="Pachon D.M.R."/>
            <person name="Bonatelli M.L."/>
            <person name="Correr F.H."/>
            <person name="Franceschini L.M."/>
            <person name="Leite T.F."/>
            <person name="Margarido G.R.A."/>
            <person name="Almeida C.A."/>
            <person name="Ferrarezi J.A."/>
            <person name="Labate C.A."/>
        </authorList>
    </citation>
    <scope>NUCLEOTIDE SEQUENCE</scope>
    <source>
        <strain evidence="2">MF-1</strain>
    </source>
</reference>
<dbReference type="EMBL" id="AVOT02073283">
    <property type="protein sequence ID" value="MBW0562838.1"/>
    <property type="molecule type" value="Genomic_DNA"/>
</dbReference>
<accession>A0A9Q3JGJ8</accession>